<sequence>MADAPTASARQSALPCAACARSVVSLAAVPMPLPTPAPRAHLHTRNVVLRGYHREDGLWDIEAELADSKSYEVEMAERGPLPPGGKVHGLAIRVTVDDAMVIRAIASSMDDTPFGECQQGNAPMQQMVGATLGPGWRQAIERALGGVRGCTHLRELLFNMATAAYQTIPAWRERLRREAGQPRADSGQPPYHVGRCIAWDVDGAVVQRHYPQFAGWEPLRRKSPPKP</sequence>
<dbReference type="Proteomes" id="UP000008385">
    <property type="component" value="Chromosome"/>
</dbReference>
<protein>
    <recommendedName>
        <fullName evidence="3">DUF2889 domain-containing protein</fullName>
    </recommendedName>
</protein>
<organism evidence="1 2">
    <name type="scientific">Ramlibacter tataouinensis (strain ATCC BAA-407 / DSM 14655 / LMG 21543 / TTB310)</name>
    <dbReference type="NCBI Taxonomy" id="365046"/>
    <lineage>
        <taxon>Bacteria</taxon>
        <taxon>Pseudomonadati</taxon>
        <taxon>Pseudomonadota</taxon>
        <taxon>Betaproteobacteria</taxon>
        <taxon>Burkholderiales</taxon>
        <taxon>Comamonadaceae</taxon>
        <taxon>Ramlibacter</taxon>
    </lineage>
</organism>
<dbReference type="AlphaFoldDB" id="F5Y6A5"/>
<dbReference type="EMBL" id="CP000245">
    <property type="protein sequence ID" value="AEG92791.1"/>
    <property type="molecule type" value="Genomic_DNA"/>
</dbReference>
<gene>
    <name evidence="1" type="ordered locus">Rta_17010</name>
</gene>
<dbReference type="HOGENOM" id="CLU_083007_1_0_4"/>
<evidence type="ECO:0000313" key="2">
    <source>
        <dbReference type="Proteomes" id="UP000008385"/>
    </source>
</evidence>
<evidence type="ECO:0000313" key="1">
    <source>
        <dbReference type="EMBL" id="AEG92791.1"/>
    </source>
</evidence>
<dbReference type="STRING" id="365046.Rta_17010"/>
<accession>F5Y6A5</accession>
<dbReference type="InterPro" id="IPR021312">
    <property type="entry name" value="DUF2889"/>
</dbReference>
<name>F5Y6A5_RAMTT</name>
<proteinExistence type="predicted"/>
<dbReference type="KEGG" id="rta:Rta_17010"/>
<dbReference type="PATRIC" id="fig|365046.3.peg.1733"/>
<dbReference type="eggNOG" id="ENOG5030717">
    <property type="taxonomic scope" value="Bacteria"/>
</dbReference>
<reference evidence="2" key="1">
    <citation type="submission" date="2006-01" db="EMBL/GenBank/DDBJ databases">
        <title>Genome of the cyst-dividing bacterium Ramlibacter tataouinensis.</title>
        <authorList>
            <person name="Barakat M."/>
            <person name="Ortet P."/>
            <person name="De Luca G."/>
            <person name="Jourlin-Castelli C."/>
            <person name="Ansaldi M."/>
            <person name="Py B."/>
            <person name="Fichant G."/>
            <person name="Coutinho P."/>
            <person name="Voulhoux R."/>
            <person name="Bastien O."/>
            <person name="Roy S."/>
            <person name="Marechal E."/>
            <person name="Henrissat B."/>
            <person name="Quentin Y."/>
            <person name="Noirot P."/>
            <person name="Filloux A."/>
            <person name="Mejean V."/>
            <person name="DuBow M."/>
            <person name="Barras F."/>
            <person name="Heulin T."/>
        </authorList>
    </citation>
    <scope>NUCLEOTIDE SEQUENCE [LARGE SCALE GENOMIC DNA]</scope>
    <source>
        <strain evidence="2">ATCC BAA-407 / DSM 14655 / LMG 21543 / TTB310</strain>
    </source>
</reference>
<keyword evidence="2" id="KW-1185">Reference proteome</keyword>
<reference evidence="1 2" key="2">
    <citation type="journal article" date="2011" name="PLoS ONE">
        <title>The Cyst-Dividing Bacterium Ramlibacter tataouinensis TTB310 Genome Reveals a Well-Stocked Toolbox for Adaptation to a Desert Environment.</title>
        <authorList>
            <person name="De Luca G."/>
            <person name="Barakat M."/>
            <person name="Ortet P."/>
            <person name="Fochesato S."/>
            <person name="Jourlin-Castelli C."/>
            <person name="Ansaldi M."/>
            <person name="Py B."/>
            <person name="Fichant G."/>
            <person name="Coutinho P.M."/>
            <person name="Voulhoux R."/>
            <person name="Bastien O."/>
            <person name="Marechal E."/>
            <person name="Henrissat B."/>
            <person name="Quentin Y."/>
            <person name="Noirot P."/>
            <person name="Filloux A."/>
            <person name="Mejean V."/>
            <person name="Dubow M.S."/>
            <person name="Barras F."/>
            <person name="Barbe V."/>
            <person name="Weissenbach J."/>
            <person name="Mihalcescu I."/>
            <person name="Vermeglio A."/>
            <person name="Achouak W."/>
            <person name="Heulin T."/>
        </authorList>
    </citation>
    <scope>NUCLEOTIDE SEQUENCE [LARGE SCALE GENOMIC DNA]</scope>
    <source>
        <strain evidence="2">ATCC BAA-407 / DSM 14655 / LMG 21543 / TTB310</strain>
    </source>
</reference>
<evidence type="ECO:0008006" key="3">
    <source>
        <dbReference type="Google" id="ProtNLM"/>
    </source>
</evidence>
<dbReference type="Pfam" id="PF11136">
    <property type="entry name" value="DUF2889"/>
    <property type="match status" value="1"/>
</dbReference>